<dbReference type="SUPFAM" id="SSF111369">
    <property type="entry name" value="HlyD-like secretion proteins"/>
    <property type="match status" value="1"/>
</dbReference>
<dbReference type="InterPro" id="IPR058647">
    <property type="entry name" value="BSH_CzcB-like"/>
</dbReference>
<dbReference type="GO" id="GO:0030288">
    <property type="term" value="C:outer membrane-bounded periplasmic space"/>
    <property type="evidence" value="ECO:0007669"/>
    <property type="project" value="TreeGrafter"/>
</dbReference>
<dbReference type="GO" id="GO:0015679">
    <property type="term" value="P:plasma membrane copper ion transport"/>
    <property type="evidence" value="ECO:0007669"/>
    <property type="project" value="TreeGrafter"/>
</dbReference>
<dbReference type="Gene3D" id="2.40.420.20">
    <property type="match status" value="1"/>
</dbReference>
<evidence type="ECO:0000259" key="5">
    <source>
        <dbReference type="Pfam" id="PF25954"/>
    </source>
</evidence>
<comment type="similarity">
    <text evidence="1">Belongs to the membrane fusion protein (MFP) (TC 8.A.1) family.</text>
</comment>
<evidence type="ECO:0000256" key="3">
    <source>
        <dbReference type="SAM" id="MobiDB-lite"/>
    </source>
</evidence>
<evidence type="ECO:0000313" key="9">
    <source>
        <dbReference type="EMBL" id="VAW88103.1"/>
    </source>
</evidence>
<keyword evidence="2" id="KW-0813">Transport</keyword>
<reference evidence="9" key="1">
    <citation type="submission" date="2018-06" db="EMBL/GenBank/DDBJ databases">
        <authorList>
            <person name="Zhirakovskaya E."/>
        </authorList>
    </citation>
    <scope>NUCLEOTIDE SEQUENCE</scope>
</reference>
<evidence type="ECO:0000259" key="7">
    <source>
        <dbReference type="Pfam" id="PF25973"/>
    </source>
</evidence>
<keyword evidence="4" id="KW-0472">Membrane</keyword>
<sequence>MNKNIVITFIIILGGALFAAWLLISPTHHDSHDDHHGHADETHHDDEENIVKGPMGGRLLQQENFAIEITLFEQGLPAEFHIYAYDHGKAVSPSDVSLEIELSRLGGQIDTFHFKPKEGYLRGIGEVTEPHSFDVTVTASYLEKRYEWQYQTHEGRVQITNEIASASDIKTAAAGPQTIKETLNLTGQVQADPDRLSQVRARFPGVVKTIEKTLGQRVRRGDTLANIQSNESLQNYPLKAPISGIITQRNLQLGEATGNESLFTIIDLSRVWVELDIFDKDLSLIKLDQAVQIETLSGEAVTGKISWISPIAANASQSTQARVILTNRAGLFRPGQFVRGSVTIAQQRVPLAVKKSGIQGFRDFQVVFARFDDTYEVRMLELGRSDNHWTEVLNGLKVGTEYVTHNSYLIKADIEKSGASHDH</sequence>
<organism evidence="9">
    <name type="scientific">hydrothermal vent metagenome</name>
    <dbReference type="NCBI Taxonomy" id="652676"/>
    <lineage>
        <taxon>unclassified sequences</taxon>
        <taxon>metagenomes</taxon>
        <taxon>ecological metagenomes</taxon>
    </lineage>
</organism>
<evidence type="ECO:0000256" key="4">
    <source>
        <dbReference type="SAM" id="Phobius"/>
    </source>
</evidence>
<feature type="compositionally biased region" description="Basic and acidic residues" evidence="3">
    <location>
        <begin position="31"/>
        <end position="50"/>
    </location>
</feature>
<dbReference type="Pfam" id="PF25973">
    <property type="entry name" value="BSH_CzcB"/>
    <property type="match status" value="1"/>
</dbReference>
<dbReference type="Gene3D" id="2.40.50.100">
    <property type="match status" value="1"/>
</dbReference>
<dbReference type="InterPro" id="IPR058649">
    <property type="entry name" value="CzcB_C"/>
</dbReference>
<keyword evidence="4" id="KW-1133">Transmembrane helix</keyword>
<dbReference type="GO" id="GO:0060003">
    <property type="term" value="P:copper ion export"/>
    <property type="evidence" value="ECO:0007669"/>
    <property type="project" value="TreeGrafter"/>
</dbReference>
<evidence type="ECO:0000256" key="2">
    <source>
        <dbReference type="ARBA" id="ARBA00022448"/>
    </source>
</evidence>
<dbReference type="InterPro" id="IPR058792">
    <property type="entry name" value="Beta-barrel_RND_2"/>
</dbReference>
<proteinExistence type="inferred from homology"/>
<dbReference type="Pfam" id="PF25971">
    <property type="entry name" value="CzcB_N"/>
    <property type="match status" value="1"/>
</dbReference>
<feature type="domain" description="CzcB N-terminal" evidence="6">
    <location>
        <begin position="57"/>
        <end position="147"/>
    </location>
</feature>
<accession>A0A3B0ZIM4</accession>
<feature type="domain" description="CusB-like beta-barrel" evidence="5">
    <location>
        <begin position="270"/>
        <end position="342"/>
    </location>
</feature>
<feature type="domain" description="CzcB-like C-terminal circularly permuted SH3-like" evidence="8">
    <location>
        <begin position="351"/>
        <end position="411"/>
    </location>
</feature>
<dbReference type="InterPro" id="IPR051909">
    <property type="entry name" value="MFP_Cation_Efflux"/>
</dbReference>
<feature type="region of interest" description="Disordered" evidence="3">
    <location>
        <begin position="31"/>
        <end position="53"/>
    </location>
</feature>
<evidence type="ECO:0000256" key="1">
    <source>
        <dbReference type="ARBA" id="ARBA00009477"/>
    </source>
</evidence>
<dbReference type="Pfam" id="PF25954">
    <property type="entry name" value="Beta-barrel_RND_2"/>
    <property type="match status" value="1"/>
</dbReference>
<dbReference type="InterPro" id="IPR058646">
    <property type="entry name" value="CzcB_N"/>
</dbReference>
<protein>
    <submittedName>
        <fullName evidence="9">Probable Co/Zn/Cd efflux system membrane fusion protein</fullName>
    </submittedName>
</protein>
<name>A0A3B0ZIM4_9ZZZZ</name>
<gene>
    <name evidence="9" type="ORF">MNBD_GAMMA17-247</name>
</gene>
<dbReference type="PANTHER" id="PTHR30097:SF4">
    <property type="entry name" value="SLR6042 PROTEIN"/>
    <property type="match status" value="1"/>
</dbReference>
<feature type="transmembrane region" description="Helical" evidence="4">
    <location>
        <begin position="5"/>
        <end position="24"/>
    </location>
</feature>
<keyword evidence="4" id="KW-0812">Transmembrane</keyword>
<dbReference type="AlphaFoldDB" id="A0A3B0ZIM4"/>
<dbReference type="GO" id="GO:0046914">
    <property type="term" value="F:transition metal ion binding"/>
    <property type="evidence" value="ECO:0007669"/>
    <property type="project" value="TreeGrafter"/>
</dbReference>
<dbReference type="Pfam" id="PF25975">
    <property type="entry name" value="CzcB_C"/>
    <property type="match status" value="1"/>
</dbReference>
<dbReference type="PANTHER" id="PTHR30097">
    <property type="entry name" value="CATION EFFLUX SYSTEM PROTEIN CUSB"/>
    <property type="match status" value="1"/>
</dbReference>
<evidence type="ECO:0000259" key="8">
    <source>
        <dbReference type="Pfam" id="PF25975"/>
    </source>
</evidence>
<dbReference type="EMBL" id="UOFQ01000089">
    <property type="protein sequence ID" value="VAW88103.1"/>
    <property type="molecule type" value="Genomic_DNA"/>
</dbReference>
<dbReference type="FunFam" id="2.40.30.170:FF:000010">
    <property type="entry name" value="Efflux RND transporter periplasmic adaptor subunit"/>
    <property type="match status" value="1"/>
</dbReference>
<dbReference type="Gene3D" id="2.40.30.170">
    <property type="match status" value="1"/>
</dbReference>
<evidence type="ECO:0000259" key="6">
    <source>
        <dbReference type="Pfam" id="PF25971"/>
    </source>
</evidence>
<feature type="domain" description="CzcB-like barrel-sandwich hybrid" evidence="7">
    <location>
        <begin position="196"/>
        <end position="267"/>
    </location>
</feature>